<name>A0A381F4U3_CAMUP</name>
<dbReference type="Gene3D" id="1.10.3290.10">
    <property type="entry name" value="Fido-like domain"/>
    <property type="match status" value="1"/>
</dbReference>
<accession>A0A381F4U3</accession>
<dbReference type="SUPFAM" id="SSF140931">
    <property type="entry name" value="Fic-like"/>
    <property type="match status" value="1"/>
</dbReference>
<reference evidence="1 2" key="1">
    <citation type="submission" date="2018-06" db="EMBL/GenBank/DDBJ databases">
        <authorList>
            <consortium name="Pathogen Informatics"/>
            <person name="Doyle S."/>
        </authorList>
    </citation>
    <scope>NUCLEOTIDE SEQUENCE [LARGE SCALE GENOMIC DNA]</scope>
    <source>
        <strain evidence="1 2">NCTC12264</strain>
    </source>
</reference>
<evidence type="ECO:0000313" key="1">
    <source>
        <dbReference type="EMBL" id="SUX41162.1"/>
    </source>
</evidence>
<organism evidence="1 2">
    <name type="scientific">Campylobacter upsaliensis</name>
    <dbReference type="NCBI Taxonomy" id="28080"/>
    <lineage>
        <taxon>Bacteria</taxon>
        <taxon>Pseudomonadati</taxon>
        <taxon>Campylobacterota</taxon>
        <taxon>Epsilonproteobacteria</taxon>
        <taxon>Campylobacterales</taxon>
        <taxon>Campylobacteraceae</taxon>
        <taxon>Campylobacter</taxon>
    </lineage>
</organism>
<dbReference type="EMBL" id="UFUZ01000003">
    <property type="protein sequence ID" value="SUX41162.1"/>
    <property type="molecule type" value="Genomic_DNA"/>
</dbReference>
<proteinExistence type="predicted"/>
<dbReference type="RefSeq" id="WP_004276323.1">
    <property type="nucleotide sequence ID" value="NZ_JANKIR010000022.1"/>
</dbReference>
<dbReference type="AlphaFoldDB" id="A0A381F4U3"/>
<protein>
    <submittedName>
        <fullName evidence="1">Cell filamentation protein Fic</fullName>
    </submittedName>
</protein>
<dbReference type="Proteomes" id="UP000254161">
    <property type="component" value="Unassembled WGS sequence"/>
</dbReference>
<gene>
    <name evidence="1" type="ORF">NCTC12264_01980</name>
</gene>
<sequence>MGLSLVWDTQDTYSDIDKFLLSTNKVNANSLSDLEYKERIITQLAMQELSKNEIKGDFDYNHLKQIHKFIFKDVYTWAGKDRYEEKFFKALHKGDSQFCVGVLIPQESKRIFDGLMEKELLKSGFGGLNSAFKDADFSLLNDEKDRLEFLIKNCIK</sequence>
<evidence type="ECO:0000313" key="2">
    <source>
        <dbReference type="Proteomes" id="UP000254161"/>
    </source>
</evidence>
<dbReference type="InterPro" id="IPR036597">
    <property type="entry name" value="Fido-like_dom_sf"/>
</dbReference>